<dbReference type="EMBL" id="CP073100">
    <property type="protein sequence ID" value="QUE50807.1"/>
    <property type="molecule type" value="Genomic_DNA"/>
</dbReference>
<proteinExistence type="predicted"/>
<accession>A0A975IZ12</accession>
<reference evidence="1" key="1">
    <citation type="submission" date="2021-04" db="EMBL/GenBank/DDBJ databases">
        <title>Luteolibacter sp. 32A isolated from the skin of an Anderson's salamander (Ambystoma andersonii).</title>
        <authorList>
            <person name="Spergser J."/>
            <person name="Busse H.-J."/>
        </authorList>
    </citation>
    <scope>NUCLEOTIDE SEQUENCE</scope>
    <source>
        <strain evidence="1">32A</strain>
    </source>
</reference>
<dbReference type="RefSeq" id="WP_211630946.1">
    <property type="nucleotide sequence ID" value="NZ_CP073100.1"/>
</dbReference>
<name>A0A975IZ12_9BACT</name>
<dbReference type="AlphaFoldDB" id="A0A975IZ12"/>
<gene>
    <name evidence="1" type="ORF">KBB96_18350</name>
</gene>
<dbReference type="Pfam" id="PF19654">
    <property type="entry name" value="DUF6157"/>
    <property type="match status" value="1"/>
</dbReference>
<evidence type="ECO:0000313" key="1">
    <source>
        <dbReference type="EMBL" id="QUE50807.1"/>
    </source>
</evidence>
<protein>
    <submittedName>
        <fullName evidence="1">Uncharacterized protein</fullName>
    </submittedName>
</protein>
<keyword evidence="2" id="KW-1185">Reference proteome</keyword>
<organism evidence="1 2">
    <name type="scientific">Luteolibacter ambystomatis</name>
    <dbReference type="NCBI Taxonomy" id="2824561"/>
    <lineage>
        <taxon>Bacteria</taxon>
        <taxon>Pseudomonadati</taxon>
        <taxon>Verrucomicrobiota</taxon>
        <taxon>Verrucomicrobiia</taxon>
        <taxon>Verrucomicrobiales</taxon>
        <taxon>Verrucomicrobiaceae</taxon>
        <taxon>Luteolibacter</taxon>
    </lineage>
</organism>
<sequence length="133" mass="15113">MSYTNTFVRIAADCPESHAIEPPARGKTVPVHTIQLGLLRDAPYHYTHEALVVESELRRDPEEKETRAEIVKRVRSKPIPCLRCSSLAKRYGWGFHFDEGGKIAVVPAGSAEYRAFEKRKDLQQVHAMRNKKA</sequence>
<evidence type="ECO:0000313" key="2">
    <source>
        <dbReference type="Proteomes" id="UP000676169"/>
    </source>
</evidence>
<dbReference type="Proteomes" id="UP000676169">
    <property type="component" value="Chromosome"/>
</dbReference>
<dbReference type="KEGG" id="lamb:KBB96_18350"/>
<dbReference type="InterPro" id="IPR046155">
    <property type="entry name" value="DUF6157"/>
</dbReference>